<name>A0AAD6PMN6_9ROSI</name>
<feature type="region of interest" description="Disordered" evidence="1">
    <location>
        <begin position="8"/>
        <end position="44"/>
    </location>
</feature>
<accession>A0AAD6PMN6</accession>
<organism evidence="2 3">
    <name type="scientific">Salix udensis</name>
    <dbReference type="NCBI Taxonomy" id="889485"/>
    <lineage>
        <taxon>Eukaryota</taxon>
        <taxon>Viridiplantae</taxon>
        <taxon>Streptophyta</taxon>
        <taxon>Embryophyta</taxon>
        <taxon>Tracheophyta</taxon>
        <taxon>Spermatophyta</taxon>
        <taxon>Magnoliopsida</taxon>
        <taxon>eudicotyledons</taxon>
        <taxon>Gunneridae</taxon>
        <taxon>Pentapetalae</taxon>
        <taxon>rosids</taxon>
        <taxon>fabids</taxon>
        <taxon>Malpighiales</taxon>
        <taxon>Salicaceae</taxon>
        <taxon>Saliceae</taxon>
        <taxon>Salix</taxon>
    </lineage>
</organism>
<dbReference type="EMBL" id="JAPFFJ010000002">
    <property type="protein sequence ID" value="KAJ6434665.1"/>
    <property type="molecule type" value="Genomic_DNA"/>
</dbReference>
<sequence length="108" mass="12281">MGDCLQVFGGGRKASQREEQLIKPRNDRTYGPYEQPARRLPPTLKHASINSIVCDSDSRSNHRTDDHSRTEVSCKRLGFVWVLLIELVGTKCRSIEVRNLHHCPLLAN</sequence>
<reference evidence="2 3" key="1">
    <citation type="journal article" date="2023" name="Int. J. Mol. Sci.">
        <title>De Novo Assembly and Annotation of 11 Diverse Shrub Willow (Salix) Genomes Reveals Novel Gene Organization in Sex-Linked Regions.</title>
        <authorList>
            <person name="Hyden B."/>
            <person name="Feng K."/>
            <person name="Yates T.B."/>
            <person name="Jawdy S."/>
            <person name="Cereghino C."/>
            <person name="Smart L.B."/>
            <person name="Muchero W."/>
        </authorList>
    </citation>
    <scope>NUCLEOTIDE SEQUENCE [LARGE SCALE GENOMIC DNA]</scope>
    <source>
        <tissue evidence="2">Shoot tip</tissue>
    </source>
</reference>
<keyword evidence="3" id="KW-1185">Reference proteome</keyword>
<evidence type="ECO:0000256" key="1">
    <source>
        <dbReference type="SAM" id="MobiDB-lite"/>
    </source>
</evidence>
<feature type="compositionally biased region" description="Basic and acidic residues" evidence="1">
    <location>
        <begin position="15"/>
        <end position="28"/>
    </location>
</feature>
<dbReference type="AlphaFoldDB" id="A0AAD6PMN6"/>
<comment type="caution">
    <text evidence="2">The sequence shown here is derived from an EMBL/GenBank/DDBJ whole genome shotgun (WGS) entry which is preliminary data.</text>
</comment>
<proteinExistence type="predicted"/>
<protein>
    <submittedName>
        <fullName evidence="2">Uncharacterized protein</fullName>
    </submittedName>
</protein>
<dbReference type="Proteomes" id="UP001162972">
    <property type="component" value="Chromosome 13"/>
</dbReference>
<evidence type="ECO:0000313" key="2">
    <source>
        <dbReference type="EMBL" id="KAJ6434665.1"/>
    </source>
</evidence>
<gene>
    <name evidence="2" type="ORF">OIU84_018221</name>
</gene>
<evidence type="ECO:0000313" key="3">
    <source>
        <dbReference type="Proteomes" id="UP001162972"/>
    </source>
</evidence>